<protein>
    <submittedName>
        <fullName evidence="4">Penicillin-binding protein 4</fullName>
    </submittedName>
</protein>
<dbReference type="InterPro" id="IPR050491">
    <property type="entry name" value="AmpC-like"/>
</dbReference>
<feature type="domain" description="Beta-lactamase-related" evidence="2">
    <location>
        <begin position="26"/>
        <end position="383"/>
    </location>
</feature>
<dbReference type="AlphaFoldDB" id="A0AAN6NI60"/>
<proteinExistence type="inferred from homology"/>
<dbReference type="PANTHER" id="PTHR46825">
    <property type="entry name" value="D-ALANYL-D-ALANINE-CARBOXYPEPTIDASE/ENDOPEPTIDASE AMPH"/>
    <property type="match status" value="1"/>
</dbReference>
<comment type="similarity">
    <text evidence="1">Belongs to the peptidase S12 family.</text>
</comment>
<dbReference type="PANTHER" id="PTHR46825:SF9">
    <property type="entry name" value="BETA-LACTAMASE-RELATED DOMAIN-CONTAINING PROTEIN"/>
    <property type="match status" value="1"/>
</dbReference>
<dbReference type="InterPro" id="IPR012338">
    <property type="entry name" value="Beta-lactam/transpept-like"/>
</dbReference>
<dbReference type="Proteomes" id="UP001303473">
    <property type="component" value="Unassembled WGS sequence"/>
</dbReference>
<dbReference type="InterPro" id="IPR021860">
    <property type="entry name" value="Peptidase_S12_Pab87-rel_C"/>
</dbReference>
<dbReference type="Pfam" id="PF11954">
    <property type="entry name" value="DUF3471"/>
    <property type="match status" value="1"/>
</dbReference>
<dbReference type="Pfam" id="PF00144">
    <property type="entry name" value="Beta-lactamase"/>
    <property type="match status" value="1"/>
</dbReference>
<evidence type="ECO:0000313" key="5">
    <source>
        <dbReference type="Proteomes" id="UP001303473"/>
    </source>
</evidence>
<keyword evidence="5" id="KW-1185">Reference proteome</keyword>
<reference evidence="5" key="1">
    <citation type="journal article" date="2023" name="Mol. Phylogenet. Evol.">
        <title>Genome-scale phylogeny and comparative genomics of the fungal order Sordariales.</title>
        <authorList>
            <person name="Hensen N."/>
            <person name="Bonometti L."/>
            <person name="Westerberg I."/>
            <person name="Brannstrom I.O."/>
            <person name="Guillou S."/>
            <person name="Cros-Aarteil S."/>
            <person name="Calhoun S."/>
            <person name="Haridas S."/>
            <person name="Kuo A."/>
            <person name="Mondo S."/>
            <person name="Pangilinan J."/>
            <person name="Riley R."/>
            <person name="LaButti K."/>
            <person name="Andreopoulos B."/>
            <person name="Lipzen A."/>
            <person name="Chen C."/>
            <person name="Yan M."/>
            <person name="Daum C."/>
            <person name="Ng V."/>
            <person name="Clum A."/>
            <person name="Steindorff A."/>
            <person name="Ohm R.A."/>
            <person name="Martin F."/>
            <person name="Silar P."/>
            <person name="Natvig D.O."/>
            <person name="Lalanne C."/>
            <person name="Gautier V."/>
            <person name="Ament-Velasquez S.L."/>
            <person name="Kruys A."/>
            <person name="Hutchinson M.I."/>
            <person name="Powell A.J."/>
            <person name="Barry K."/>
            <person name="Miller A.N."/>
            <person name="Grigoriev I.V."/>
            <person name="Debuchy R."/>
            <person name="Gladieux P."/>
            <person name="Hiltunen Thoren M."/>
            <person name="Johannesson H."/>
        </authorList>
    </citation>
    <scope>NUCLEOTIDE SEQUENCE [LARGE SCALE GENOMIC DNA]</scope>
    <source>
        <strain evidence="5">CBS 340.73</strain>
    </source>
</reference>
<dbReference type="Gene3D" id="3.40.710.10">
    <property type="entry name" value="DD-peptidase/beta-lactamase superfamily"/>
    <property type="match status" value="1"/>
</dbReference>
<dbReference type="EMBL" id="MU853754">
    <property type="protein sequence ID" value="KAK3945584.1"/>
    <property type="molecule type" value="Genomic_DNA"/>
</dbReference>
<evidence type="ECO:0000313" key="4">
    <source>
        <dbReference type="EMBL" id="KAK3945584.1"/>
    </source>
</evidence>
<gene>
    <name evidence="4" type="ORF">QBC46DRAFT_455337</name>
</gene>
<dbReference type="SUPFAM" id="SSF56601">
    <property type="entry name" value="beta-lactamase/transpeptidase-like"/>
    <property type="match status" value="1"/>
</dbReference>
<feature type="domain" description="Peptidase S12 Pab87-related C-terminal" evidence="3">
    <location>
        <begin position="439"/>
        <end position="536"/>
    </location>
</feature>
<evidence type="ECO:0000259" key="3">
    <source>
        <dbReference type="Pfam" id="PF11954"/>
    </source>
</evidence>
<dbReference type="InterPro" id="IPR001466">
    <property type="entry name" value="Beta-lactam-related"/>
</dbReference>
<sequence length="552" mass="60855">MPSSSGNTTSSDGGGTEWRSPFTADFEKLAKETLEKWHVPGLAIAVVDGDHVVSQGFGMATLIPDNKPVTGDTLFYAGSTTKAFTAAVLGILVEAGTPLLPTSSQGGSGSGLSWKTKIADILPADFLLSNDDNAWATAHLTLEDAVCHRTGLSRHDFSLARFYGSGPERHDATIQDVVRSLRYMPMAEEPRVKYQYCNVMFAVLSHCVEKLTGEWLGDTMRDMIWGPLKMGSTYLSLEEAMETGELATGYYWSEDRSGLDGDEDGQKGDEGEIPPMGLQEVSGAGAVISSVNDYAKWIQCLLRESEPLGKGVHEELKRPKMIVGSGRGAYDVPQMYASGWFVASYKGHRVFTHSGGMEAYGAEVYFFPDDNYGVVTLGNTAISSNAAGEILLWKLVDEKLGIPEEERYNWEAKWEGFIDDLQFKIDHAVEILYPDYKEENKTQSALKLESYAGTYYHPGYQNLTLTLGEDGKTLRSERSEFTWQNKVELEHVSGEYWVLYSTSLKAPGNMAIDGIAAVEFRIGVDGRVSKVGIEWRDTASGVVDGWIWYDRL</sequence>
<evidence type="ECO:0000256" key="1">
    <source>
        <dbReference type="ARBA" id="ARBA00038215"/>
    </source>
</evidence>
<accession>A0AAN6NI60</accession>
<comment type="caution">
    <text evidence="4">The sequence shown here is derived from an EMBL/GenBank/DDBJ whole genome shotgun (WGS) entry which is preliminary data.</text>
</comment>
<evidence type="ECO:0000259" key="2">
    <source>
        <dbReference type="Pfam" id="PF00144"/>
    </source>
</evidence>
<dbReference type="Gene3D" id="2.40.128.600">
    <property type="match status" value="1"/>
</dbReference>
<name>A0AAN6NI60_9PEZI</name>
<organism evidence="4 5">
    <name type="scientific">Diplogelasinospora grovesii</name>
    <dbReference type="NCBI Taxonomy" id="303347"/>
    <lineage>
        <taxon>Eukaryota</taxon>
        <taxon>Fungi</taxon>
        <taxon>Dikarya</taxon>
        <taxon>Ascomycota</taxon>
        <taxon>Pezizomycotina</taxon>
        <taxon>Sordariomycetes</taxon>
        <taxon>Sordariomycetidae</taxon>
        <taxon>Sordariales</taxon>
        <taxon>Diplogelasinosporaceae</taxon>
        <taxon>Diplogelasinospora</taxon>
    </lineage>
</organism>